<organism evidence="1 2">
    <name type="scientific">Pistacia integerrima</name>
    <dbReference type="NCBI Taxonomy" id="434235"/>
    <lineage>
        <taxon>Eukaryota</taxon>
        <taxon>Viridiplantae</taxon>
        <taxon>Streptophyta</taxon>
        <taxon>Embryophyta</taxon>
        <taxon>Tracheophyta</taxon>
        <taxon>Spermatophyta</taxon>
        <taxon>Magnoliopsida</taxon>
        <taxon>eudicotyledons</taxon>
        <taxon>Gunneridae</taxon>
        <taxon>Pentapetalae</taxon>
        <taxon>rosids</taxon>
        <taxon>malvids</taxon>
        <taxon>Sapindales</taxon>
        <taxon>Anacardiaceae</taxon>
        <taxon>Pistacia</taxon>
    </lineage>
</organism>
<reference evidence="2" key="1">
    <citation type="journal article" date="2023" name="G3 (Bethesda)">
        <title>Genome assembly and association tests identify interacting loci associated with vigor, precocity, and sex in interspecific pistachio rootstocks.</title>
        <authorList>
            <person name="Palmer W."/>
            <person name="Jacygrad E."/>
            <person name="Sagayaradj S."/>
            <person name="Cavanaugh K."/>
            <person name="Han R."/>
            <person name="Bertier L."/>
            <person name="Beede B."/>
            <person name="Kafkas S."/>
            <person name="Golino D."/>
            <person name="Preece J."/>
            <person name="Michelmore R."/>
        </authorList>
    </citation>
    <scope>NUCLEOTIDE SEQUENCE [LARGE SCALE GENOMIC DNA]</scope>
</reference>
<protein>
    <submittedName>
        <fullName evidence="1">Uncharacterized protein</fullName>
    </submittedName>
</protein>
<keyword evidence="2" id="KW-1185">Reference proteome</keyword>
<comment type="caution">
    <text evidence="1">The sequence shown here is derived from an EMBL/GenBank/DDBJ whole genome shotgun (WGS) entry which is preliminary data.</text>
</comment>
<name>A0ACC0X9W6_9ROSI</name>
<gene>
    <name evidence="1" type="ORF">Pint_21041</name>
</gene>
<dbReference type="Proteomes" id="UP001163603">
    <property type="component" value="Chromosome 13"/>
</dbReference>
<evidence type="ECO:0000313" key="2">
    <source>
        <dbReference type="Proteomes" id="UP001163603"/>
    </source>
</evidence>
<dbReference type="EMBL" id="CM047748">
    <property type="protein sequence ID" value="KAJ0013757.1"/>
    <property type="molecule type" value="Genomic_DNA"/>
</dbReference>
<accession>A0ACC0X9W6</accession>
<proteinExistence type="predicted"/>
<evidence type="ECO:0000313" key="1">
    <source>
        <dbReference type="EMBL" id="KAJ0013757.1"/>
    </source>
</evidence>
<sequence>MSIESKLKGASLITLNRKILKKNIQHLAQNVRRLKT</sequence>